<name>A6HVV3_RAT</name>
<reference evidence="2" key="1">
    <citation type="submission" date="2005-09" db="EMBL/GenBank/DDBJ databases">
        <authorList>
            <person name="Mural R.J."/>
            <person name="Li P.W."/>
            <person name="Adams M.D."/>
            <person name="Amanatides P.G."/>
            <person name="Baden-Tillson H."/>
            <person name="Barnstead M."/>
            <person name="Chin S.H."/>
            <person name="Dew I."/>
            <person name="Evans C.A."/>
            <person name="Ferriera S."/>
            <person name="Flanigan M."/>
            <person name="Fosler C."/>
            <person name="Glodek A."/>
            <person name="Gu Z."/>
            <person name="Holt R.A."/>
            <person name="Jennings D."/>
            <person name="Kraft C.L."/>
            <person name="Lu F."/>
            <person name="Nguyen T."/>
            <person name="Nusskern D.R."/>
            <person name="Pfannkoch C.M."/>
            <person name="Sitter C."/>
            <person name="Sutton G.G."/>
            <person name="Venter J.C."/>
            <person name="Wang Z."/>
            <person name="Woodage T."/>
            <person name="Zheng X.H."/>
            <person name="Zhong F."/>
        </authorList>
    </citation>
    <scope>NUCLEOTIDE SEQUENCE [LARGE SCALE GENOMIC DNA]</scope>
    <source>
        <strain>BN</strain>
        <strain evidence="2">Sprague-Dawley</strain>
    </source>
</reference>
<dbReference type="Proteomes" id="UP000234681">
    <property type="component" value="Chromosome 2"/>
</dbReference>
<dbReference type="EMBL" id="CH473952">
    <property type="protein sequence ID" value="EDL82239.1"/>
    <property type="molecule type" value="Genomic_DNA"/>
</dbReference>
<sequence length="35" mass="3722">MFRIIIRSHRCHTSGGFSTGKVEAVAASPSLCNST</sequence>
<evidence type="ECO:0000313" key="2">
    <source>
        <dbReference type="Proteomes" id="UP000234681"/>
    </source>
</evidence>
<accession>A6HVV3</accession>
<protein>
    <submittedName>
        <fullName evidence="1">RCG28710</fullName>
    </submittedName>
</protein>
<evidence type="ECO:0000313" key="1">
    <source>
        <dbReference type="EMBL" id="EDL82239.1"/>
    </source>
</evidence>
<gene>
    <name evidence="1" type="ORF">rCG_28710</name>
</gene>
<proteinExistence type="predicted"/>
<dbReference type="AlphaFoldDB" id="A6HVV3"/>
<organism evidence="1 2">
    <name type="scientific">Rattus norvegicus</name>
    <name type="common">Rat</name>
    <dbReference type="NCBI Taxonomy" id="10116"/>
    <lineage>
        <taxon>Eukaryota</taxon>
        <taxon>Metazoa</taxon>
        <taxon>Chordata</taxon>
        <taxon>Craniata</taxon>
        <taxon>Vertebrata</taxon>
        <taxon>Euteleostomi</taxon>
        <taxon>Mammalia</taxon>
        <taxon>Eutheria</taxon>
        <taxon>Euarchontoglires</taxon>
        <taxon>Glires</taxon>
        <taxon>Rodentia</taxon>
        <taxon>Myomorpha</taxon>
        <taxon>Muroidea</taxon>
        <taxon>Muridae</taxon>
        <taxon>Murinae</taxon>
        <taxon>Rattus</taxon>
    </lineage>
</organism>